<accession>A0A3N7ERJ0</accession>
<dbReference type="Proteomes" id="UP000006729">
    <property type="component" value="Chromosome 3"/>
</dbReference>
<dbReference type="InParanoid" id="A0A3N7ERJ0"/>
<name>A0A3N7ERJ0_POPTR</name>
<proteinExistence type="predicted"/>
<dbReference type="EMBL" id="CM009292">
    <property type="protein sequence ID" value="RQO87772.1"/>
    <property type="molecule type" value="Genomic_DNA"/>
</dbReference>
<reference evidence="1 2" key="1">
    <citation type="journal article" date="2006" name="Science">
        <title>The genome of black cottonwood, Populus trichocarpa (Torr. &amp; Gray).</title>
        <authorList>
            <person name="Tuskan G.A."/>
            <person name="Difazio S."/>
            <person name="Jansson S."/>
            <person name="Bohlmann J."/>
            <person name="Grigoriev I."/>
            <person name="Hellsten U."/>
            <person name="Putnam N."/>
            <person name="Ralph S."/>
            <person name="Rombauts S."/>
            <person name="Salamov A."/>
            <person name="Schein J."/>
            <person name="Sterck L."/>
            <person name="Aerts A."/>
            <person name="Bhalerao R.R."/>
            <person name="Bhalerao R.P."/>
            <person name="Blaudez D."/>
            <person name="Boerjan W."/>
            <person name="Brun A."/>
            <person name="Brunner A."/>
            <person name="Busov V."/>
            <person name="Campbell M."/>
            <person name="Carlson J."/>
            <person name="Chalot M."/>
            <person name="Chapman J."/>
            <person name="Chen G.L."/>
            <person name="Cooper D."/>
            <person name="Coutinho P.M."/>
            <person name="Couturier J."/>
            <person name="Covert S."/>
            <person name="Cronk Q."/>
            <person name="Cunningham R."/>
            <person name="Davis J."/>
            <person name="Degroeve S."/>
            <person name="Dejardin A."/>
            <person name="Depamphilis C."/>
            <person name="Detter J."/>
            <person name="Dirks B."/>
            <person name="Dubchak I."/>
            <person name="Duplessis S."/>
            <person name="Ehlting J."/>
            <person name="Ellis B."/>
            <person name="Gendler K."/>
            <person name="Goodstein D."/>
            <person name="Gribskov M."/>
            <person name="Grimwood J."/>
            <person name="Groover A."/>
            <person name="Gunter L."/>
            <person name="Hamberger B."/>
            <person name="Heinze B."/>
            <person name="Helariutta Y."/>
            <person name="Henrissat B."/>
            <person name="Holligan D."/>
            <person name="Holt R."/>
            <person name="Huang W."/>
            <person name="Islam-Faridi N."/>
            <person name="Jones S."/>
            <person name="Jones-Rhoades M."/>
            <person name="Jorgensen R."/>
            <person name="Joshi C."/>
            <person name="Kangasjarvi J."/>
            <person name="Karlsson J."/>
            <person name="Kelleher C."/>
            <person name="Kirkpatrick R."/>
            <person name="Kirst M."/>
            <person name="Kohler A."/>
            <person name="Kalluri U."/>
            <person name="Larimer F."/>
            <person name="Leebens-Mack J."/>
            <person name="Leple J.C."/>
            <person name="Locascio P."/>
            <person name="Lou Y."/>
            <person name="Lucas S."/>
            <person name="Martin F."/>
            <person name="Montanini B."/>
            <person name="Napoli C."/>
            <person name="Nelson D.R."/>
            <person name="Nelson C."/>
            <person name="Nieminen K."/>
            <person name="Nilsson O."/>
            <person name="Pereda V."/>
            <person name="Peter G."/>
            <person name="Philippe R."/>
            <person name="Pilate G."/>
            <person name="Poliakov A."/>
            <person name="Razumovskaya J."/>
            <person name="Richardson P."/>
            <person name="Rinaldi C."/>
            <person name="Ritland K."/>
            <person name="Rouze P."/>
            <person name="Ryaboy D."/>
            <person name="Schmutz J."/>
            <person name="Schrader J."/>
            <person name="Segerman B."/>
            <person name="Shin H."/>
            <person name="Siddiqui A."/>
            <person name="Sterky F."/>
            <person name="Terry A."/>
            <person name="Tsai C.J."/>
            <person name="Uberbacher E."/>
            <person name="Unneberg P."/>
            <person name="Vahala J."/>
            <person name="Wall K."/>
            <person name="Wessler S."/>
            <person name="Yang G."/>
            <person name="Yin T."/>
            <person name="Douglas C."/>
            <person name="Marra M."/>
            <person name="Sandberg G."/>
            <person name="Van de Peer Y."/>
            <person name="Rokhsar D."/>
        </authorList>
    </citation>
    <scope>NUCLEOTIDE SEQUENCE [LARGE SCALE GENOMIC DNA]</scope>
    <source>
        <strain evidence="2">cv. Nisqually</strain>
    </source>
</reference>
<keyword evidence="2" id="KW-1185">Reference proteome</keyword>
<evidence type="ECO:0000313" key="2">
    <source>
        <dbReference type="Proteomes" id="UP000006729"/>
    </source>
</evidence>
<organism evidence="1 2">
    <name type="scientific">Populus trichocarpa</name>
    <name type="common">Western balsam poplar</name>
    <name type="synonym">Populus balsamifera subsp. trichocarpa</name>
    <dbReference type="NCBI Taxonomy" id="3694"/>
    <lineage>
        <taxon>Eukaryota</taxon>
        <taxon>Viridiplantae</taxon>
        <taxon>Streptophyta</taxon>
        <taxon>Embryophyta</taxon>
        <taxon>Tracheophyta</taxon>
        <taxon>Spermatophyta</taxon>
        <taxon>Magnoliopsida</taxon>
        <taxon>eudicotyledons</taxon>
        <taxon>Gunneridae</taxon>
        <taxon>Pentapetalae</taxon>
        <taxon>rosids</taxon>
        <taxon>fabids</taxon>
        <taxon>Malpighiales</taxon>
        <taxon>Salicaceae</taxon>
        <taxon>Saliceae</taxon>
        <taxon>Populus</taxon>
    </lineage>
</organism>
<gene>
    <name evidence="1" type="ORF">POPTR_003G034066</name>
</gene>
<dbReference type="AlphaFoldDB" id="A0A3N7ERJ0"/>
<sequence>MHDSNWLIFAFSSKLEMLDILGGGPYFVFGRPLILKVMLEFFDFTTTIMMQMQMLIWQVMYESLPRFCKQCRVLGHTTSTCNKGTGHKYVEPVKRQYLTRSKVLMAISLGQ</sequence>
<evidence type="ECO:0000313" key="1">
    <source>
        <dbReference type="EMBL" id="RQO87772.1"/>
    </source>
</evidence>
<protein>
    <submittedName>
        <fullName evidence="1">Uncharacterized protein</fullName>
    </submittedName>
</protein>